<accession>D8T8Y3</accession>
<dbReference type="PANTHER" id="PTHR36704:SF1">
    <property type="entry name" value="OS06G0239700 PROTEIN"/>
    <property type="match status" value="1"/>
</dbReference>
<dbReference type="Proteomes" id="UP000001514">
    <property type="component" value="Unassembled WGS sequence"/>
</dbReference>
<dbReference type="PANTHER" id="PTHR36704">
    <property type="entry name" value="PROTEIN, PUTATIVE-RELATED"/>
    <property type="match status" value="1"/>
</dbReference>
<name>D8T8Y3_SELML</name>
<evidence type="ECO:0000313" key="2">
    <source>
        <dbReference type="Proteomes" id="UP000001514"/>
    </source>
</evidence>
<dbReference type="AlphaFoldDB" id="D8T8Y3"/>
<keyword evidence="2" id="KW-1185">Reference proteome</keyword>
<dbReference type="eggNOG" id="ENOG502QPU2">
    <property type="taxonomic scope" value="Eukaryota"/>
</dbReference>
<sequence>MVGGFLGRRVAAAEGGYFASRSREAIANLRRKQQEQVGSSKESNSDVALLSEAENQAKADVLPEILQHSIPLRPGKEEMSVDSGLRSEKTIASPRIDPGDGYLTATPRTWGFRPLEGFNRQPSTANETRAAPEMSAAQAKLVVEGYLMIVKAFFIGTALVCGGGVLGAKMITTRLGIKSMDDIPVKGREFFQPKVDGLRAMLEPARRKVHGLRQHPGDVNAAARLLAACNLAARHTPCSRGLRTTAKAAGSLLTDATAQRARGISKSGFVFVLLWGLLHKRRWDLILLKFKESNRYYAFNKDSEITSTANLVVAAEWHPKAEVDERFDKWGGIPRHVLSKTGIHQRQEFEISCLPHKNDQTYAIATKKLATLYIIDKMAECLNINILDRVLNYDMATVDFKNGASARLLCACHVTINKKGLFGLEEQAKSFIKATGLMLIETEFP</sequence>
<organism evidence="2">
    <name type="scientific">Selaginella moellendorffii</name>
    <name type="common">Spikemoss</name>
    <dbReference type="NCBI Taxonomy" id="88036"/>
    <lineage>
        <taxon>Eukaryota</taxon>
        <taxon>Viridiplantae</taxon>
        <taxon>Streptophyta</taxon>
        <taxon>Embryophyta</taxon>
        <taxon>Tracheophyta</taxon>
        <taxon>Lycopodiopsida</taxon>
        <taxon>Selaginellales</taxon>
        <taxon>Selaginellaceae</taxon>
        <taxon>Selaginella</taxon>
    </lineage>
</organism>
<dbReference type="Gramene" id="EFJ06874">
    <property type="protein sequence ID" value="EFJ06874"/>
    <property type="gene ID" value="SELMODRAFT_430288"/>
</dbReference>
<dbReference type="KEGG" id="smo:SELMODRAFT_430288"/>
<gene>
    <name evidence="1" type="ORF">SELMODRAFT_430288</name>
</gene>
<dbReference type="EMBL" id="GL377692">
    <property type="protein sequence ID" value="EFJ06874.1"/>
    <property type="molecule type" value="Genomic_DNA"/>
</dbReference>
<evidence type="ECO:0000313" key="1">
    <source>
        <dbReference type="EMBL" id="EFJ06874.1"/>
    </source>
</evidence>
<proteinExistence type="predicted"/>
<dbReference type="InParanoid" id="D8T8Y3"/>
<dbReference type="HOGENOM" id="CLU_539070_0_0_1"/>
<protein>
    <submittedName>
        <fullName evidence="1">Uncharacterized protein</fullName>
    </submittedName>
</protein>
<reference evidence="1 2" key="1">
    <citation type="journal article" date="2011" name="Science">
        <title>The Selaginella genome identifies genetic changes associated with the evolution of vascular plants.</title>
        <authorList>
            <person name="Banks J.A."/>
            <person name="Nishiyama T."/>
            <person name="Hasebe M."/>
            <person name="Bowman J.L."/>
            <person name="Gribskov M."/>
            <person name="dePamphilis C."/>
            <person name="Albert V.A."/>
            <person name="Aono N."/>
            <person name="Aoyama T."/>
            <person name="Ambrose B.A."/>
            <person name="Ashton N.W."/>
            <person name="Axtell M.J."/>
            <person name="Barker E."/>
            <person name="Barker M.S."/>
            <person name="Bennetzen J.L."/>
            <person name="Bonawitz N.D."/>
            <person name="Chapple C."/>
            <person name="Cheng C."/>
            <person name="Correa L.G."/>
            <person name="Dacre M."/>
            <person name="DeBarry J."/>
            <person name="Dreyer I."/>
            <person name="Elias M."/>
            <person name="Engstrom E.M."/>
            <person name="Estelle M."/>
            <person name="Feng L."/>
            <person name="Finet C."/>
            <person name="Floyd S.K."/>
            <person name="Frommer W.B."/>
            <person name="Fujita T."/>
            <person name="Gramzow L."/>
            <person name="Gutensohn M."/>
            <person name="Harholt J."/>
            <person name="Hattori M."/>
            <person name="Heyl A."/>
            <person name="Hirai T."/>
            <person name="Hiwatashi Y."/>
            <person name="Ishikawa M."/>
            <person name="Iwata M."/>
            <person name="Karol K.G."/>
            <person name="Koehler B."/>
            <person name="Kolukisaoglu U."/>
            <person name="Kubo M."/>
            <person name="Kurata T."/>
            <person name="Lalonde S."/>
            <person name="Li K."/>
            <person name="Li Y."/>
            <person name="Litt A."/>
            <person name="Lyons E."/>
            <person name="Manning G."/>
            <person name="Maruyama T."/>
            <person name="Michael T.P."/>
            <person name="Mikami K."/>
            <person name="Miyazaki S."/>
            <person name="Morinaga S."/>
            <person name="Murata T."/>
            <person name="Mueller-Roeber B."/>
            <person name="Nelson D.R."/>
            <person name="Obara M."/>
            <person name="Oguri Y."/>
            <person name="Olmstead R.G."/>
            <person name="Onodera N."/>
            <person name="Petersen B.L."/>
            <person name="Pils B."/>
            <person name="Prigge M."/>
            <person name="Rensing S.A."/>
            <person name="Riano-Pachon D.M."/>
            <person name="Roberts A.W."/>
            <person name="Sato Y."/>
            <person name="Scheller H.V."/>
            <person name="Schulz B."/>
            <person name="Schulz C."/>
            <person name="Shakirov E.V."/>
            <person name="Shibagaki N."/>
            <person name="Shinohara N."/>
            <person name="Shippen D.E."/>
            <person name="Soerensen I."/>
            <person name="Sotooka R."/>
            <person name="Sugimoto N."/>
            <person name="Sugita M."/>
            <person name="Sumikawa N."/>
            <person name="Tanurdzic M."/>
            <person name="Theissen G."/>
            <person name="Ulvskov P."/>
            <person name="Wakazuki S."/>
            <person name="Weng J.K."/>
            <person name="Willats W.W."/>
            <person name="Wipf D."/>
            <person name="Wolf P.G."/>
            <person name="Yang L."/>
            <person name="Zimmer A.D."/>
            <person name="Zhu Q."/>
            <person name="Mitros T."/>
            <person name="Hellsten U."/>
            <person name="Loque D."/>
            <person name="Otillar R."/>
            <person name="Salamov A."/>
            <person name="Schmutz J."/>
            <person name="Shapiro H."/>
            <person name="Lindquist E."/>
            <person name="Lucas S."/>
            <person name="Rokhsar D."/>
            <person name="Grigoriev I.V."/>
        </authorList>
    </citation>
    <scope>NUCLEOTIDE SEQUENCE [LARGE SCALE GENOMIC DNA]</scope>
</reference>